<dbReference type="Gene3D" id="3.90.580.10">
    <property type="entry name" value="Zinc finger, CHC2-type domain"/>
    <property type="match status" value="1"/>
</dbReference>
<dbReference type="InterPro" id="IPR006171">
    <property type="entry name" value="TOPRIM_dom"/>
</dbReference>
<comment type="cofactor">
    <cofactor evidence="12 13 14">
        <name>Zn(2+)</name>
        <dbReference type="ChEBI" id="CHEBI:29105"/>
    </cofactor>
    <text evidence="12 13 14">Binds 1 zinc ion per monomer.</text>
</comment>
<dbReference type="AlphaFoldDB" id="A0A6G8F3K5"/>
<evidence type="ECO:0000256" key="13">
    <source>
        <dbReference type="PIRNR" id="PIRNR002811"/>
    </source>
</evidence>
<dbReference type="GO" id="GO:1990077">
    <property type="term" value="C:primosome complex"/>
    <property type="evidence" value="ECO:0007669"/>
    <property type="project" value="UniProtKB-KW"/>
</dbReference>
<dbReference type="GO" id="GO:0003899">
    <property type="term" value="F:DNA-directed RNA polymerase activity"/>
    <property type="evidence" value="ECO:0007669"/>
    <property type="project" value="UniProtKB-UniRule"/>
</dbReference>
<accession>A0A6G8F3K5</accession>
<dbReference type="InterPro" id="IPR030846">
    <property type="entry name" value="DnaG_bac"/>
</dbReference>
<evidence type="ECO:0000256" key="5">
    <source>
        <dbReference type="ARBA" id="ARBA00022705"/>
    </source>
</evidence>
<keyword evidence="2 12" id="KW-0639">Primosome</keyword>
<dbReference type="FunFam" id="3.90.980.10:FF:000001">
    <property type="entry name" value="DNA primase"/>
    <property type="match status" value="1"/>
</dbReference>
<dbReference type="Pfam" id="PF01807">
    <property type="entry name" value="Zn_ribbon_DnaG"/>
    <property type="match status" value="1"/>
</dbReference>
<comment type="domain">
    <text evidence="12">Contains an N-terminal zinc-binding domain, a central core domain that contains the primase activity, and a C-terminal DnaB-binding domain.</text>
</comment>
<dbReference type="GO" id="GO:0008270">
    <property type="term" value="F:zinc ion binding"/>
    <property type="evidence" value="ECO:0007669"/>
    <property type="project" value="UniProtKB-UniRule"/>
</dbReference>
<dbReference type="GO" id="GO:0005737">
    <property type="term" value="C:cytoplasm"/>
    <property type="evidence" value="ECO:0007669"/>
    <property type="project" value="TreeGrafter"/>
</dbReference>
<evidence type="ECO:0000256" key="6">
    <source>
        <dbReference type="ARBA" id="ARBA00022723"/>
    </source>
</evidence>
<dbReference type="InterPro" id="IPR013264">
    <property type="entry name" value="DNAG_N"/>
</dbReference>
<feature type="compositionally biased region" description="Low complexity" evidence="15">
    <location>
        <begin position="430"/>
        <end position="441"/>
    </location>
</feature>
<evidence type="ECO:0000256" key="8">
    <source>
        <dbReference type="ARBA" id="ARBA00022833"/>
    </source>
</evidence>
<dbReference type="SUPFAM" id="SSF57783">
    <property type="entry name" value="Zinc beta-ribbon"/>
    <property type="match status" value="1"/>
</dbReference>
<keyword evidence="5 12" id="KW-0235">DNA replication</keyword>
<evidence type="ECO:0000256" key="3">
    <source>
        <dbReference type="ARBA" id="ARBA00022679"/>
    </source>
</evidence>
<dbReference type="FunFam" id="3.40.1360.10:FF:000002">
    <property type="entry name" value="DNA primase"/>
    <property type="match status" value="1"/>
</dbReference>
<dbReference type="InterPro" id="IPR050219">
    <property type="entry name" value="DnaG_primase"/>
</dbReference>
<dbReference type="InterPro" id="IPR006295">
    <property type="entry name" value="DNA_primase_DnaG"/>
</dbReference>
<keyword evidence="8 12" id="KW-0862">Zinc</keyword>
<dbReference type="GO" id="GO:0000428">
    <property type="term" value="C:DNA-directed RNA polymerase complex"/>
    <property type="evidence" value="ECO:0007669"/>
    <property type="project" value="UniProtKB-KW"/>
</dbReference>
<organism evidence="17">
    <name type="scientific">uncultured Alphaproteobacteria bacterium</name>
    <dbReference type="NCBI Taxonomy" id="91750"/>
    <lineage>
        <taxon>Bacteria</taxon>
        <taxon>Pseudomonadati</taxon>
        <taxon>Pseudomonadota</taxon>
        <taxon>Alphaproteobacteria</taxon>
        <taxon>environmental samples</taxon>
    </lineage>
</organism>
<dbReference type="Gene3D" id="3.40.1360.10">
    <property type="match status" value="1"/>
</dbReference>
<keyword evidence="10 12" id="KW-0238">DNA-binding</keyword>
<dbReference type="SMART" id="SM00493">
    <property type="entry name" value="TOPRIM"/>
    <property type="match status" value="1"/>
</dbReference>
<evidence type="ECO:0000256" key="14">
    <source>
        <dbReference type="PIRSR" id="PIRSR002811-1"/>
    </source>
</evidence>
<keyword evidence="9" id="KW-0460">Magnesium</keyword>
<dbReference type="InterPro" id="IPR034151">
    <property type="entry name" value="TOPRIM_DnaG_bac"/>
</dbReference>
<dbReference type="Pfam" id="PF08275">
    <property type="entry name" value="DNAG_N"/>
    <property type="match status" value="1"/>
</dbReference>
<evidence type="ECO:0000256" key="11">
    <source>
        <dbReference type="ARBA" id="ARBA00023163"/>
    </source>
</evidence>
<evidence type="ECO:0000256" key="9">
    <source>
        <dbReference type="ARBA" id="ARBA00022842"/>
    </source>
</evidence>
<dbReference type="SMART" id="SM00400">
    <property type="entry name" value="ZnF_CHCC"/>
    <property type="match status" value="1"/>
</dbReference>
<protein>
    <recommendedName>
        <fullName evidence="12 13">DNA primase</fullName>
        <ecNumber evidence="12">2.7.7.101</ecNumber>
    </recommendedName>
</protein>
<dbReference type="PIRSF" id="PIRSF002811">
    <property type="entry name" value="DnaG"/>
    <property type="match status" value="1"/>
</dbReference>
<keyword evidence="3 12" id="KW-0808">Transferase</keyword>
<dbReference type="InterPro" id="IPR002694">
    <property type="entry name" value="Znf_CHC2"/>
</dbReference>
<dbReference type="NCBIfam" id="TIGR01391">
    <property type="entry name" value="dnaG"/>
    <property type="match status" value="1"/>
</dbReference>
<evidence type="ECO:0000256" key="12">
    <source>
        <dbReference type="HAMAP-Rule" id="MF_00974"/>
    </source>
</evidence>
<dbReference type="InterPro" id="IPR037068">
    <property type="entry name" value="DNA_primase_core_N_sf"/>
</dbReference>
<comment type="similarity">
    <text evidence="12 13">Belongs to the DnaG primase family.</text>
</comment>
<dbReference type="FunFam" id="3.90.580.10:FF:000001">
    <property type="entry name" value="DNA primase"/>
    <property type="match status" value="1"/>
</dbReference>
<dbReference type="HAMAP" id="MF_00974">
    <property type="entry name" value="DNA_primase_DnaG"/>
    <property type="match status" value="1"/>
</dbReference>
<feature type="zinc finger region" description="CHC2-type" evidence="12 14">
    <location>
        <begin position="40"/>
        <end position="64"/>
    </location>
</feature>
<dbReference type="EC" id="2.7.7.101" evidence="12"/>
<proteinExistence type="inferred from homology"/>
<evidence type="ECO:0000259" key="16">
    <source>
        <dbReference type="PROSITE" id="PS50880"/>
    </source>
</evidence>
<dbReference type="InterPro" id="IPR036977">
    <property type="entry name" value="DNA_primase_Znf_CHC2"/>
</dbReference>
<name>A0A6G8F3K5_9PROT</name>
<dbReference type="SUPFAM" id="SSF56731">
    <property type="entry name" value="DNA primase core"/>
    <property type="match status" value="1"/>
</dbReference>
<feature type="region of interest" description="Disordered" evidence="15">
    <location>
        <begin position="421"/>
        <end position="443"/>
    </location>
</feature>
<comment type="subunit">
    <text evidence="12">Monomer. Interacts with DnaB.</text>
</comment>
<gene>
    <name evidence="12 17" type="primary">dnaG</name>
    <name evidence="17" type="ORF">PlAlph_6640</name>
</gene>
<dbReference type="Gene3D" id="3.90.980.10">
    <property type="entry name" value="DNA primase, catalytic core, N-terminal domain"/>
    <property type="match status" value="1"/>
</dbReference>
<dbReference type="GO" id="GO:0006269">
    <property type="term" value="P:DNA replication, synthesis of primer"/>
    <property type="evidence" value="ECO:0007669"/>
    <property type="project" value="UniProtKB-UniRule"/>
</dbReference>
<dbReference type="PANTHER" id="PTHR30313:SF2">
    <property type="entry name" value="DNA PRIMASE"/>
    <property type="match status" value="1"/>
</dbReference>
<evidence type="ECO:0000256" key="2">
    <source>
        <dbReference type="ARBA" id="ARBA00022515"/>
    </source>
</evidence>
<comment type="function">
    <text evidence="12 13">RNA polymerase that catalyzes the synthesis of short RNA molecules used as primers for DNA polymerase during DNA replication.</text>
</comment>
<keyword evidence="1 12" id="KW-0240">DNA-directed RNA polymerase</keyword>
<sequence length="604" mass="69470">MENTDFHRFLDELRAKISIADVVGARVKLVRKGREYTGLCPFHNEKTPSFTVNEAKGFYHCFGCGAHGDIIKFEMDAGGLPFMDAVTKLANRAGLKIPQFSHANEEEVKHRSSWYEIMDLAAGYFEKNLRLPAGSEAFGYLSRRGFDEEIIKKFRLGYAPDNNGLHAYLASKNVSESDMIELGLAVLSEKNAKVYDFFRNRVIIPIIDKRDRVIGFGGRVMGNEQPKYLNSPETPIFNKRKVLYNLNYARDKAYENKRIVVCEGYMDVIAQSKYGFDYAVAPLGTALTEDQIQEAWKICPEPTLCFDGDSAGIRAAVRSVDRVLPILKPGYSLKYVFLPDKMDPDEFLRAKGAEEYEKALASTMPLADLLWRKNMQAQPTETPEQKAMFEKNIYDEIAKITDEKVRGYYLQDMRNRIYNELRTPAPRPSAPSGAPSRSAPAPRRRIMHEELKVRHDLDEKVARFILSAFVCHPELIGEFEEKVGMFEIKNAELNMFWEKLADISHENDDLTGESLWQELVRTGFDKYAASLWELKMIKQQNLFVIKLREEINNKILEMQLGQVEKDIKECLRIMETSESFPQDVYERYEMLKKDRQALLLEKNI</sequence>
<keyword evidence="7 12" id="KW-0863">Zinc-finger</keyword>
<dbReference type="PROSITE" id="PS50880">
    <property type="entry name" value="TOPRIM"/>
    <property type="match status" value="1"/>
</dbReference>
<dbReference type="PANTHER" id="PTHR30313">
    <property type="entry name" value="DNA PRIMASE"/>
    <property type="match status" value="1"/>
</dbReference>
<evidence type="ECO:0000256" key="4">
    <source>
        <dbReference type="ARBA" id="ARBA00022695"/>
    </source>
</evidence>
<evidence type="ECO:0000256" key="7">
    <source>
        <dbReference type="ARBA" id="ARBA00022771"/>
    </source>
</evidence>
<comment type="catalytic activity">
    <reaction evidence="12">
        <text>ssDNA + n NTP = ssDNA/pppN(pN)n-1 hybrid + (n-1) diphosphate.</text>
        <dbReference type="EC" id="2.7.7.101"/>
    </reaction>
</comment>
<dbReference type="EMBL" id="MN990732">
    <property type="protein sequence ID" value="QIM10772.1"/>
    <property type="molecule type" value="Genomic_DNA"/>
</dbReference>
<dbReference type="CDD" id="cd03364">
    <property type="entry name" value="TOPRIM_DnaG_primases"/>
    <property type="match status" value="1"/>
</dbReference>
<keyword evidence="6 12" id="KW-0479">Metal-binding</keyword>
<evidence type="ECO:0000256" key="15">
    <source>
        <dbReference type="SAM" id="MobiDB-lite"/>
    </source>
</evidence>
<dbReference type="GO" id="GO:0003677">
    <property type="term" value="F:DNA binding"/>
    <property type="evidence" value="ECO:0007669"/>
    <property type="project" value="UniProtKB-KW"/>
</dbReference>
<dbReference type="Pfam" id="PF13155">
    <property type="entry name" value="Toprim_2"/>
    <property type="match status" value="1"/>
</dbReference>
<evidence type="ECO:0000256" key="10">
    <source>
        <dbReference type="ARBA" id="ARBA00023125"/>
    </source>
</evidence>
<keyword evidence="4 12" id="KW-0548">Nucleotidyltransferase</keyword>
<keyword evidence="11 12" id="KW-0804">Transcription</keyword>
<feature type="domain" description="Toprim" evidence="16">
    <location>
        <begin position="257"/>
        <end position="339"/>
    </location>
</feature>
<evidence type="ECO:0000313" key="17">
    <source>
        <dbReference type="EMBL" id="QIM10772.1"/>
    </source>
</evidence>
<reference evidence="17" key="1">
    <citation type="journal article" date="2020" name="J. ISSAAS">
        <title>Lactobacilli and other gastrointestinal microbiota of Peromyscus leucopus, reservoir host for agents of Lyme disease and other zoonoses in North America.</title>
        <authorList>
            <person name="Milovic A."/>
            <person name="Bassam K."/>
            <person name="Shao H."/>
            <person name="Chatzistamou I."/>
            <person name="Tufts D.M."/>
            <person name="Diuk-Wasser M."/>
            <person name="Barbour A.G."/>
        </authorList>
    </citation>
    <scope>NUCLEOTIDE SEQUENCE</scope>
    <source>
        <strain evidence="17">LL90</strain>
    </source>
</reference>
<evidence type="ECO:0000256" key="1">
    <source>
        <dbReference type="ARBA" id="ARBA00022478"/>
    </source>
</evidence>